<dbReference type="InterPro" id="IPR050237">
    <property type="entry name" value="ATP-dep_AMP-bd_enzyme"/>
</dbReference>
<evidence type="ECO:0000313" key="1">
    <source>
        <dbReference type="EMBL" id="QWZ09595.1"/>
    </source>
</evidence>
<accession>A0A975T0X7</accession>
<dbReference type="KEGG" id="nps:KRR39_07575"/>
<sequence length="290" mass="29808">MVRTTDSWVSSFDAVSRLAGLGAGSRVWVPGPLAATMNLFAAVHATVTGARLVDDLAQATHAHLTPGDLARVLGPALAGVTVVVAGDRLSPGLHDRAVAAGATVHHYYGAAELSFVAWGAHAEDLRPFPGVRVQVRDGEIWVRSPFVCDGYAGSPGPLRRDADGFATVGDHGLLADGRLVVLGRPDAVTTGGATVPLSAVEPVLRAAATGEVVVVGLPHEDLGAVLAVVLTSPGDHGPLLAEARRALAGAHRPRVWFHVADLPLTPAGKVDRAALVSLVSGADERATRLV</sequence>
<protein>
    <submittedName>
        <fullName evidence="1">AMP-binding protein</fullName>
    </submittedName>
</protein>
<name>A0A975T0X7_9ACTN</name>
<proteinExistence type="predicted"/>
<dbReference type="EMBL" id="CP077062">
    <property type="protein sequence ID" value="QWZ09595.1"/>
    <property type="molecule type" value="Genomic_DNA"/>
</dbReference>
<reference evidence="1" key="1">
    <citation type="submission" date="2021-06" db="EMBL/GenBank/DDBJ databases">
        <title>Complete genome sequence of Nocardioides sp. G188.</title>
        <authorList>
            <person name="Im W.-T."/>
        </authorList>
    </citation>
    <scope>NUCLEOTIDE SEQUENCE</scope>
    <source>
        <strain evidence="1">G188</strain>
    </source>
</reference>
<dbReference type="Proteomes" id="UP000683575">
    <property type="component" value="Chromosome"/>
</dbReference>
<evidence type="ECO:0000313" key="2">
    <source>
        <dbReference type="Proteomes" id="UP000683575"/>
    </source>
</evidence>
<gene>
    <name evidence="1" type="ORF">KRR39_07575</name>
</gene>
<keyword evidence="2" id="KW-1185">Reference proteome</keyword>
<dbReference type="PANTHER" id="PTHR43767:SF1">
    <property type="entry name" value="NONRIBOSOMAL PEPTIDE SYNTHASE PES1 (EUROFUNG)-RELATED"/>
    <property type="match status" value="1"/>
</dbReference>
<organism evidence="1 2">
    <name type="scientific">Nocardioides panacis</name>
    <dbReference type="NCBI Taxonomy" id="2849501"/>
    <lineage>
        <taxon>Bacteria</taxon>
        <taxon>Bacillati</taxon>
        <taxon>Actinomycetota</taxon>
        <taxon>Actinomycetes</taxon>
        <taxon>Propionibacteriales</taxon>
        <taxon>Nocardioidaceae</taxon>
        <taxon>Nocardioides</taxon>
    </lineage>
</organism>
<dbReference type="PANTHER" id="PTHR43767">
    <property type="entry name" value="LONG-CHAIN-FATTY-ACID--COA LIGASE"/>
    <property type="match status" value="1"/>
</dbReference>
<dbReference type="AlphaFoldDB" id="A0A975T0X7"/>